<name>A0A448WUZ0_9PLAT</name>
<dbReference type="EMBL" id="CAAALY010048529">
    <property type="protein sequence ID" value="VEL20902.1"/>
    <property type="molecule type" value="Genomic_DNA"/>
</dbReference>
<proteinExistence type="predicted"/>
<gene>
    <name evidence="1" type="ORF">PXEA_LOCUS14342</name>
</gene>
<sequence length="121" mass="13487">MILRCLSFRPGLCTHPASSWHTFTNTLSHLLVAYSCSGPIHTRHCARQCRSESAIFVRHPPPPPSSSPVTVPRLPHRIFPSSCEIYNRELSAFSPEMFVDMDGTSKLDKISVPGSPTVWIL</sequence>
<organism evidence="1 2">
    <name type="scientific">Protopolystoma xenopodis</name>
    <dbReference type="NCBI Taxonomy" id="117903"/>
    <lineage>
        <taxon>Eukaryota</taxon>
        <taxon>Metazoa</taxon>
        <taxon>Spiralia</taxon>
        <taxon>Lophotrochozoa</taxon>
        <taxon>Platyhelminthes</taxon>
        <taxon>Monogenea</taxon>
        <taxon>Polyopisthocotylea</taxon>
        <taxon>Polystomatidea</taxon>
        <taxon>Polystomatidae</taxon>
        <taxon>Protopolystoma</taxon>
    </lineage>
</organism>
<evidence type="ECO:0000313" key="2">
    <source>
        <dbReference type="Proteomes" id="UP000784294"/>
    </source>
</evidence>
<reference evidence="1" key="1">
    <citation type="submission" date="2018-11" db="EMBL/GenBank/DDBJ databases">
        <authorList>
            <consortium name="Pathogen Informatics"/>
        </authorList>
    </citation>
    <scope>NUCLEOTIDE SEQUENCE</scope>
</reference>
<comment type="caution">
    <text evidence="1">The sequence shown here is derived from an EMBL/GenBank/DDBJ whole genome shotgun (WGS) entry which is preliminary data.</text>
</comment>
<protein>
    <submittedName>
        <fullName evidence="1">Uncharacterized protein</fullName>
    </submittedName>
</protein>
<keyword evidence="2" id="KW-1185">Reference proteome</keyword>
<dbReference type="Proteomes" id="UP000784294">
    <property type="component" value="Unassembled WGS sequence"/>
</dbReference>
<evidence type="ECO:0000313" key="1">
    <source>
        <dbReference type="EMBL" id="VEL20902.1"/>
    </source>
</evidence>
<accession>A0A448WUZ0</accession>
<dbReference type="AlphaFoldDB" id="A0A448WUZ0"/>